<gene>
    <name evidence="3" type="ORF">LUZ63_019015</name>
</gene>
<feature type="domain" description="YTH" evidence="2">
    <location>
        <begin position="308"/>
        <end position="449"/>
    </location>
</feature>
<accession>A0A9Q0C5E9</accession>
<dbReference type="AlphaFoldDB" id="A0A9Q0C5E9"/>
<evidence type="ECO:0000259" key="2">
    <source>
        <dbReference type="PROSITE" id="PS50882"/>
    </source>
</evidence>
<evidence type="ECO:0000313" key="4">
    <source>
        <dbReference type="Proteomes" id="UP001151287"/>
    </source>
</evidence>
<dbReference type="OrthoDB" id="306690at2759"/>
<name>A0A9Q0C5E9_9POAL</name>
<dbReference type="Pfam" id="PF04146">
    <property type="entry name" value="YTH"/>
    <property type="match status" value="1"/>
</dbReference>
<reference evidence="3" key="1">
    <citation type="journal article" date="2022" name="Cell">
        <title>Repeat-based holocentromeres influence genome architecture and karyotype evolution.</title>
        <authorList>
            <person name="Hofstatter P.G."/>
            <person name="Thangavel G."/>
            <person name="Lux T."/>
            <person name="Neumann P."/>
            <person name="Vondrak T."/>
            <person name="Novak P."/>
            <person name="Zhang M."/>
            <person name="Costa L."/>
            <person name="Castellani M."/>
            <person name="Scott A."/>
            <person name="Toegelov H."/>
            <person name="Fuchs J."/>
            <person name="Mata-Sucre Y."/>
            <person name="Dias Y."/>
            <person name="Vanzela A.L.L."/>
            <person name="Huettel B."/>
            <person name="Almeida C.C.S."/>
            <person name="Simkova H."/>
            <person name="Souza G."/>
            <person name="Pedrosa-Harand A."/>
            <person name="Macas J."/>
            <person name="Mayer K.F.X."/>
            <person name="Houben A."/>
            <person name="Marques A."/>
        </authorList>
    </citation>
    <scope>NUCLEOTIDE SEQUENCE</scope>
    <source>
        <strain evidence="3">RhyBre1mFocal</strain>
    </source>
</reference>
<dbReference type="EMBL" id="JAMQYH010000005">
    <property type="protein sequence ID" value="KAJ1687625.1"/>
    <property type="molecule type" value="Genomic_DNA"/>
</dbReference>
<dbReference type="PANTHER" id="PTHR12357:SF92">
    <property type="entry name" value="YTH DOMAIN-CONTAINING FAMILY PROTEIN"/>
    <property type="match status" value="1"/>
</dbReference>
<dbReference type="GO" id="GO:0061157">
    <property type="term" value="P:mRNA destabilization"/>
    <property type="evidence" value="ECO:0007669"/>
    <property type="project" value="TreeGrafter"/>
</dbReference>
<dbReference type="GO" id="GO:1990247">
    <property type="term" value="F:N6-methyladenosine-containing RNA reader activity"/>
    <property type="evidence" value="ECO:0007669"/>
    <property type="project" value="UniProtKB-UniRule"/>
</dbReference>
<evidence type="ECO:0000313" key="3">
    <source>
        <dbReference type="EMBL" id="KAJ1687625.1"/>
    </source>
</evidence>
<dbReference type="InterPro" id="IPR045168">
    <property type="entry name" value="YTH_prot"/>
</dbReference>
<dbReference type="GO" id="GO:0003729">
    <property type="term" value="F:mRNA binding"/>
    <property type="evidence" value="ECO:0007669"/>
    <property type="project" value="UniProtKB-UniRule"/>
</dbReference>
<dbReference type="CDD" id="cd21134">
    <property type="entry name" value="YTH"/>
    <property type="match status" value="1"/>
</dbReference>
<sequence>MGSEGAPDYLYGAGLYYQNGTNYNWYDPTTGLTGTQATPKWDDFQPIVGFEGPDLQYQSVQADNSPCLYYSPEYGYTQPGYDPYLASSYQLGSVVGPESSLVGNQVSQHYLTNPQYQHPQPVPSPSFSSIVLPNGTDIGSVTTPSYQHGSIETLNCGNYTNPAATQASAILPAQKTSPGTITVTGTPLSSSSLEFQSVLKAPKAPAFGLSSLKQSPQRTVKAGTAPHVTQVTNPSAPVKPISHDKSTRLGHVESENRNWGRVRAFWDKSTITVKSYTSRLLAGDSQGNIIIDINSYNKADFPTDYSCAKFFVIKSYSEDDVHKSIKYGVWSSTPNGNKKLGSAYEDAQRISVNNGVKCPIFLFFSVNTSGHFCGVAEMVGPVDFDKSMDIWQQDKWPGSFPVKWHIIKDVANNTLRHIQLENNECKPVTHSRDTQEVAFTPGIEILKIFKNHALINSILDGFLKFEEQERNNRRKCTKLLSSDAPIFVPAFIRKQAVGLKVPQSATEKKQDKKSTSDWSSMVEATLSEVKSEGYKEYVPVKMCQEISVNNPNLVVKDSPVEKVVAMEKEAHKPENCTVLKEKIKACENGNPNFQPENSVKQANPVIKIKYKPVENGKNQPKPLDQIENMAEKIGSLSIKSNDENGRIGGGGDVVTIGSMHVRVNSLNEK</sequence>
<comment type="caution">
    <text evidence="3">The sequence shown here is derived from an EMBL/GenBank/DDBJ whole genome shotgun (WGS) entry which is preliminary data.</text>
</comment>
<dbReference type="PANTHER" id="PTHR12357">
    <property type="entry name" value="YTH YT521-B HOMOLOGY DOMAIN-CONTAINING"/>
    <property type="match status" value="1"/>
</dbReference>
<proteinExistence type="inferred from homology"/>
<dbReference type="GO" id="GO:0005737">
    <property type="term" value="C:cytoplasm"/>
    <property type="evidence" value="ECO:0007669"/>
    <property type="project" value="TreeGrafter"/>
</dbReference>
<organism evidence="3 4">
    <name type="scientific">Rhynchospora breviuscula</name>
    <dbReference type="NCBI Taxonomy" id="2022672"/>
    <lineage>
        <taxon>Eukaryota</taxon>
        <taxon>Viridiplantae</taxon>
        <taxon>Streptophyta</taxon>
        <taxon>Embryophyta</taxon>
        <taxon>Tracheophyta</taxon>
        <taxon>Spermatophyta</taxon>
        <taxon>Magnoliopsida</taxon>
        <taxon>Liliopsida</taxon>
        <taxon>Poales</taxon>
        <taxon>Cyperaceae</taxon>
        <taxon>Cyperoideae</taxon>
        <taxon>Rhynchosporeae</taxon>
        <taxon>Rhynchospora</taxon>
    </lineage>
</organism>
<dbReference type="Gene3D" id="3.10.590.10">
    <property type="entry name" value="ph1033 like domains"/>
    <property type="match status" value="1"/>
</dbReference>
<protein>
    <recommendedName>
        <fullName evidence="1">YTH domain-containing family protein</fullName>
    </recommendedName>
</protein>
<comment type="function">
    <text evidence="1">Specifically recognizes and binds N6-methyladenosine (m6A)-containing RNAs, and regulates mRNA stability. M6A is a modification present at internal sites of mRNAs and some non-coding RNAs and plays a role in mRNA stability and processing.</text>
</comment>
<keyword evidence="1" id="KW-0694">RNA-binding</keyword>
<comment type="similarity">
    <text evidence="1">Belongs to the YTHDF family.</text>
</comment>
<dbReference type="PROSITE" id="PS50882">
    <property type="entry name" value="YTH"/>
    <property type="match status" value="1"/>
</dbReference>
<evidence type="ECO:0000256" key="1">
    <source>
        <dbReference type="RuleBase" id="RU369095"/>
    </source>
</evidence>
<dbReference type="InterPro" id="IPR007275">
    <property type="entry name" value="YTH_domain"/>
</dbReference>
<keyword evidence="4" id="KW-1185">Reference proteome</keyword>
<dbReference type="Proteomes" id="UP001151287">
    <property type="component" value="Unassembled WGS sequence"/>
</dbReference>